<name>A0ABQ9HQL3_9NEOP</name>
<comment type="caution">
    <text evidence="2">The sequence shown here is derived from an EMBL/GenBank/DDBJ whole genome shotgun (WGS) entry which is preliminary data.</text>
</comment>
<feature type="region of interest" description="Disordered" evidence="1">
    <location>
        <begin position="120"/>
        <end position="140"/>
    </location>
</feature>
<dbReference type="Proteomes" id="UP001159363">
    <property type="component" value="Chromosome X"/>
</dbReference>
<accession>A0ABQ9HQL3</accession>
<organism evidence="2 3">
    <name type="scientific">Dryococelus australis</name>
    <dbReference type="NCBI Taxonomy" id="614101"/>
    <lineage>
        <taxon>Eukaryota</taxon>
        <taxon>Metazoa</taxon>
        <taxon>Ecdysozoa</taxon>
        <taxon>Arthropoda</taxon>
        <taxon>Hexapoda</taxon>
        <taxon>Insecta</taxon>
        <taxon>Pterygota</taxon>
        <taxon>Neoptera</taxon>
        <taxon>Polyneoptera</taxon>
        <taxon>Phasmatodea</taxon>
        <taxon>Verophasmatodea</taxon>
        <taxon>Anareolatae</taxon>
        <taxon>Phasmatidae</taxon>
        <taxon>Eurycanthinae</taxon>
        <taxon>Dryococelus</taxon>
    </lineage>
</organism>
<sequence>MPTKSVVSKNETSAPDFKTNKSCITAMDAVYIAAEACATVKDNTLAKAWYKLLPSDECITAPEEPPNNQFVSDVAGLIKESSGFEECDKENIQDWLECDVNDPGYQVLTDNEIIASVINDQDPCDNKEEPSSDHTEKGPSSEEAFHCLETVMKWFAQQEECDAVQLLSLKCLRDLAAKKLVSALKQKKILDFFF</sequence>
<gene>
    <name evidence="2" type="ORF">PR048_012877</name>
</gene>
<evidence type="ECO:0000313" key="2">
    <source>
        <dbReference type="EMBL" id="KAJ8886665.1"/>
    </source>
</evidence>
<reference evidence="2 3" key="1">
    <citation type="submission" date="2023-02" db="EMBL/GenBank/DDBJ databases">
        <title>LHISI_Scaffold_Assembly.</title>
        <authorList>
            <person name="Stuart O.P."/>
            <person name="Cleave R."/>
            <person name="Magrath M.J.L."/>
            <person name="Mikheyev A.S."/>
        </authorList>
    </citation>
    <scope>NUCLEOTIDE SEQUENCE [LARGE SCALE GENOMIC DNA]</scope>
    <source>
        <strain evidence="2">Daus_M_001</strain>
        <tissue evidence="2">Leg muscle</tissue>
    </source>
</reference>
<protein>
    <submittedName>
        <fullName evidence="2">Uncharacterized protein</fullName>
    </submittedName>
</protein>
<evidence type="ECO:0000256" key="1">
    <source>
        <dbReference type="SAM" id="MobiDB-lite"/>
    </source>
</evidence>
<evidence type="ECO:0000313" key="3">
    <source>
        <dbReference type="Proteomes" id="UP001159363"/>
    </source>
</evidence>
<feature type="compositionally biased region" description="Basic and acidic residues" evidence="1">
    <location>
        <begin position="124"/>
        <end position="140"/>
    </location>
</feature>
<dbReference type="EMBL" id="JARBHB010000004">
    <property type="protein sequence ID" value="KAJ8886665.1"/>
    <property type="molecule type" value="Genomic_DNA"/>
</dbReference>
<proteinExistence type="predicted"/>
<keyword evidence="3" id="KW-1185">Reference proteome</keyword>